<evidence type="ECO:0000256" key="5">
    <source>
        <dbReference type="ARBA" id="ARBA00023136"/>
    </source>
</evidence>
<dbReference type="CDD" id="cd06579">
    <property type="entry name" value="TM_PBP1_transp_AraH_like"/>
    <property type="match status" value="1"/>
</dbReference>
<keyword evidence="5 6" id="KW-0472">Membrane</keyword>
<evidence type="ECO:0000313" key="7">
    <source>
        <dbReference type="EMBL" id="BAT27688.1"/>
    </source>
</evidence>
<dbReference type="PANTHER" id="PTHR32196:SF72">
    <property type="entry name" value="RIBOSE IMPORT PERMEASE PROTEIN RBSC"/>
    <property type="match status" value="1"/>
</dbReference>
<feature type="transmembrane region" description="Helical" evidence="6">
    <location>
        <begin position="285"/>
        <end position="302"/>
    </location>
</feature>
<feature type="transmembrane region" description="Helical" evidence="6">
    <location>
        <begin position="42"/>
        <end position="68"/>
    </location>
</feature>
<evidence type="ECO:0000256" key="6">
    <source>
        <dbReference type="SAM" id="Phobius"/>
    </source>
</evidence>
<accession>A0A0P0Z1E8</accession>
<proteinExistence type="predicted"/>
<feature type="transmembrane region" description="Helical" evidence="6">
    <location>
        <begin position="205"/>
        <end position="227"/>
    </location>
</feature>
<feature type="transmembrane region" description="Helical" evidence="6">
    <location>
        <begin position="158"/>
        <end position="184"/>
    </location>
</feature>
<dbReference type="GO" id="GO:0022857">
    <property type="term" value="F:transmembrane transporter activity"/>
    <property type="evidence" value="ECO:0007669"/>
    <property type="project" value="InterPro"/>
</dbReference>
<dbReference type="AlphaFoldDB" id="A0A0P0Z1E8"/>
<dbReference type="RefSeq" id="WP_062226720.1">
    <property type="nucleotide sequence ID" value="NZ_BBWR01000003.1"/>
</dbReference>
<name>A0A0P0Z1E8_9HYPH</name>
<feature type="transmembrane region" description="Helical" evidence="6">
    <location>
        <begin position="88"/>
        <end position="112"/>
    </location>
</feature>
<evidence type="ECO:0000256" key="3">
    <source>
        <dbReference type="ARBA" id="ARBA00022692"/>
    </source>
</evidence>
<protein>
    <submittedName>
        <fullName evidence="7">Putative transporter protein</fullName>
    </submittedName>
</protein>
<feature type="transmembrane region" description="Helical" evidence="6">
    <location>
        <begin position="13"/>
        <end position="30"/>
    </location>
</feature>
<feature type="transmembrane region" description="Helical" evidence="6">
    <location>
        <begin position="119"/>
        <end position="138"/>
    </location>
</feature>
<dbReference type="OrthoDB" id="7828036at2"/>
<evidence type="ECO:0000256" key="2">
    <source>
        <dbReference type="ARBA" id="ARBA00022475"/>
    </source>
</evidence>
<reference evidence="7" key="1">
    <citation type="journal article" date="2015" name="Proc. Natl. Acad. Sci. U.S.A.">
        <title>Bacterial clade with the ribosomal RNA operon on a small plasmid rather than the chromosome.</title>
        <authorList>
            <person name="Anda M."/>
            <person name="Ohtsubo Y."/>
            <person name="Okubo T."/>
            <person name="Sugawara M."/>
            <person name="Nagata Y."/>
            <person name="Tsuda M."/>
            <person name="Minamisawa K."/>
            <person name="Mitsui H."/>
        </authorList>
    </citation>
    <scope>NUCLEOTIDE SEQUENCE</scope>
    <source>
        <strain evidence="7">JCM 14755</strain>
    </source>
</reference>
<evidence type="ECO:0000256" key="1">
    <source>
        <dbReference type="ARBA" id="ARBA00004651"/>
    </source>
</evidence>
<comment type="subcellular location">
    <subcellularLocation>
        <location evidence="1">Cell membrane</location>
        <topology evidence="1">Multi-pass membrane protein</topology>
    </subcellularLocation>
</comment>
<sequence>MPKATLGEVISRYIAYLALAVVILVFGVLAPDRFLTPGNLGVVLQNAAVLCIVAIGITFIIIGGSIDLSVGSMMALSGAVAASLTPQFGAWAFLAAPLVGAVLGAVNGSVFVYGRIPSFVVTLGMLSVARGLTVVFSGGRPVPIPFTSDFYIFGTPPVPFIIALAVAVVMALLLSFTTFGRYTLAIGGDEEKTRVLGVPVDRVKLAMFVVSGLLAGLGGGILTSQLGSGSPTVGVGFELLAISAVVIGGTPLTGGHGSIVGTVVGSLVITTLANGLVILGISTNVQTILTGVVLVGAVMISISRGKMKIIK</sequence>
<dbReference type="Pfam" id="PF02653">
    <property type="entry name" value="BPD_transp_2"/>
    <property type="match status" value="1"/>
</dbReference>
<feature type="transmembrane region" description="Helical" evidence="6">
    <location>
        <begin position="259"/>
        <end position="279"/>
    </location>
</feature>
<dbReference type="GO" id="GO:0005886">
    <property type="term" value="C:plasma membrane"/>
    <property type="evidence" value="ECO:0007669"/>
    <property type="project" value="UniProtKB-SubCell"/>
</dbReference>
<keyword evidence="2" id="KW-1003">Cell membrane</keyword>
<evidence type="ECO:0000256" key="4">
    <source>
        <dbReference type="ARBA" id="ARBA00022989"/>
    </source>
</evidence>
<organism evidence="7">
    <name type="scientific">Aureimonas frigidaquae</name>
    <dbReference type="NCBI Taxonomy" id="424757"/>
    <lineage>
        <taxon>Bacteria</taxon>
        <taxon>Pseudomonadati</taxon>
        <taxon>Pseudomonadota</taxon>
        <taxon>Alphaproteobacteria</taxon>
        <taxon>Hyphomicrobiales</taxon>
        <taxon>Aurantimonadaceae</taxon>
        <taxon>Aureimonas</taxon>
    </lineage>
</organism>
<dbReference type="PANTHER" id="PTHR32196">
    <property type="entry name" value="ABC TRANSPORTER PERMEASE PROTEIN YPHD-RELATED-RELATED"/>
    <property type="match status" value="1"/>
</dbReference>
<feature type="transmembrane region" description="Helical" evidence="6">
    <location>
        <begin position="233"/>
        <end position="252"/>
    </location>
</feature>
<keyword evidence="3 6" id="KW-0812">Transmembrane</keyword>
<keyword evidence="4 6" id="KW-1133">Transmembrane helix</keyword>
<dbReference type="InterPro" id="IPR001851">
    <property type="entry name" value="ABC_transp_permease"/>
</dbReference>
<dbReference type="EMBL" id="LC066375">
    <property type="protein sequence ID" value="BAT27688.1"/>
    <property type="molecule type" value="Genomic_DNA"/>
</dbReference>